<organism evidence="2 3">
    <name type="scientific">Halogeometricum borinquense</name>
    <dbReference type="NCBI Taxonomy" id="60847"/>
    <lineage>
        <taxon>Archaea</taxon>
        <taxon>Methanobacteriati</taxon>
        <taxon>Methanobacteriota</taxon>
        <taxon>Stenosarchaea group</taxon>
        <taxon>Halobacteria</taxon>
        <taxon>Halobacteriales</taxon>
        <taxon>Haloferacaceae</taxon>
        <taxon>Halogeometricum</taxon>
    </lineage>
</organism>
<protein>
    <submittedName>
        <fullName evidence="2">AAA family ATPase</fullName>
    </submittedName>
</protein>
<evidence type="ECO:0000259" key="1">
    <source>
        <dbReference type="SMART" id="SM00382"/>
    </source>
</evidence>
<dbReference type="Pfam" id="PF07728">
    <property type="entry name" value="AAA_5"/>
    <property type="match status" value="1"/>
</dbReference>
<dbReference type="PANTHER" id="PTHR37291">
    <property type="entry name" value="5-METHYLCYTOSINE-SPECIFIC RESTRICTION ENZYME B"/>
    <property type="match status" value="1"/>
</dbReference>
<dbReference type="SMART" id="SM00382">
    <property type="entry name" value="AAA"/>
    <property type="match status" value="1"/>
</dbReference>
<dbReference type="AlphaFoldDB" id="A0A482TGC4"/>
<gene>
    <name evidence="2" type="ORF">ELS19_14290</name>
</gene>
<dbReference type="InterPro" id="IPR003593">
    <property type="entry name" value="AAA+_ATPase"/>
</dbReference>
<dbReference type="EMBL" id="RZHH01000002">
    <property type="protein sequence ID" value="RYJ15466.1"/>
    <property type="molecule type" value="Genomic_DNA"/>
</dbReference>
<reference evidence="2 3" key="1">
    <citation type="submission" date="2018-12" db="EMBL/GenBank/DDBJ databases">
        <title>Genome analysis provides insights into bioremediation potentialities of Halogeometricum borinquense strain N11.</title>
        <authorList>
            <person name="Najjari A."/>
            <person name="Youssef N."/>
            <person name="Fhoula I."/>
            <person name="Ben Dhia O."/>
            <person name="Mahjoubi M."/>
            <person name="Ouzari H.I."/>
            <person name="Cherif A."/>
        </authorList>
    </citation>
    <scope>NUCLEOTIDE SEQUENCE [LARGE SCALE GENOMIC DNA]</scope>
    <source>
        <strain evidence="2 3">N11</strain>
    </source>
</reference>
<feature type="domain" description="AAA+ ATPase" evidence="1">
    <location>
        <begin position="122"/>
        <end position="290"/>
    </location>
</feature>
<proteinExistence type="predicted"/>
<dbReference type="SUPFAM" id="SSF52540">
    <property type="entry name" value="P-loop containing nucleoside triphosphate hydrolases"/>
    <property type="match status" value="1"/>
</dbReference>
<dbReference type="PANTHER" id="PTHR37291:SF1">
    <property type="entry name" value="TYPE IV METHYL-DIRECTED RESTRICTION ENZYME ECOKMCRB SUBUNIT"/>
    <property type="match status" value="1"/>
</dbReference>
<comment type="caution">
    <text evidence="2">The sequence shown here is derived from an EMBL/GenBank/DDBJ whole genome shotgun (WGS) entry which is preliminary data.</text>
</comment>
<name>A0A482TGC4_9EURY</name>
<dbReference type="InterPro" id="IPR052934">
    <property type="entry name" value="Methyl-DNA_Rec/Restrict_Enz"/>
</dbReference>
<evidence type="ECO:0000313" key="3">
    <source>
        <dbReference type="Proteomes" id="UP000294028"/>
    </source>
</evidence>
<dbReference type="Proteomes" id="UP000294028">
    <property type="component" value="Unassembled WGS sequence"/>
</dbReference>
<sequence>MSSARESDSTSGKISLKDVKDKAPTLYRHYNDAVRSAQGAENANVLHFLTSDRIVEFLDDPEYTLPLDTFYEDGLGEIRQAVLFSDCSPEHKKEIHFRADNTPQNICVPQDVQDNAFGALEAGKPVVLYGPTGTGKTTLAKQLANTHKKNIGYEIHTATPSWTAEDIIGRIEPKLTGKGEGLSYHKQLGAVTQAVDQARKICDDGYTYTVILDEITRADISRIFGPLYSAIENPHQTIFEINDQNSIQLDENVNIICTMNISDRTVNELDDAITRRFAMVDVDHFTDDGRERLFNEWIEPLGLPISDKVLRTLFKQDHNKLNNRDGEMQSPIQQFGPMHYKDVLSFLEATCTEGGRYEQRPYEAVGQAYRIYIIPRLLNTASYDQMARIHEHYTELNSQFDLDLSPAIDLIDRRQQNTRQQLGINE</sequence>
<accession>A0A482TGC4</accession>
<dbReference type="InterPro" id="IPR011704">
    <property type="entry name" value="ATPase_dyneun-rel_AAA"/>
</dbReference>
<dbReference type="GO" id="GO:0016887">
    <property type="term" value="F:ATP hydrolysis activity"/>
    <property type="evidence" value="ECO:0007669"/>
    <property type="project" value="InterPro"/>
</dbReference>
<dbReference type="GO" id="GO:0005524">
    <property type="term" value="F:ATP binding"/>
    <property type="evidence" value="ECO:0007669"/>
    <property type="project" value="InterPro"/>
</dbReference>
<dbReference type="Gene3D" id="3.40.50.300">
    <property type="entry name" value="P-loop containing nucleotide triphosphate hydrolases"/>
    <property type="match status" value="1"/>
</dbReference>
<dbReference type="InterPro" id="IPR027417">
    <property type="entry name" value="P-loop_NTPase"/>
</dbReference>
<evidence type="ECO:0000313" key="2">
    <source>
        <dbReference type="EMBL" id="RYJ15466.1"/>
    </source>
</evidence>